<dbReference type="OrthoDB" id="5795195at2759"/>
<sequence length="144" mass="16757">MGVDQEVENIYEAIYNINGSLSTFSLTLGNFVEKMDNILGGFDNKVLGVVDKVNQIGDQTTSFMNHFPSSIAYLLTIFLVVIVLNLLSVWLIYYIYLFINEREIRFDRQVRLYRKQIYRMLPEEDFYNADTTSINSENYIKIGP</sequence>
<reference evidence="2 3" key="1">
    <citation type="journal article" date="2017" name="Curr. Biol.">
        <title>Genome architecture and evolution of a unichromosomal asexual nematode.</title>
        <authorList>
            <person name="Fradin H."/>
            <person name="Zegar C."/>
            <person name="Gutwein M."/>
            <person name="Lucas J."/>
            <person name="Kovtun M."/>
            <person name="Corcoran D."/>
            <person name="Baugh L.R."/>
            <person name="Kiontke K."/>
            <person name="Gunsalus K."/>
            <person name="Fitch D.H."/>
            <person name="Piano F."/>
        </authorList>
    </citation>
    <scope>NUCLEOTIDE SEQUENCE [LARGE SCALE GENOMIC DNA]</scope>
    <source>
        <strain evidence="2">PF1309</strain>
    </source>
</reference>
<gene>
    <name evidence="2" type="ORF">WR25_17700</name>
</gene>
<organism evidence="2 3">
    <name type="scientific">Diploscapter pachys</name>
    <dbReference type="NCBI Taxonomy" id="2018661"/>
    <lineage>
        <taxon>Eukaryota</taxon>
        <taxon>Metazoa</taxon>
        <taxon>Ecdysozoa</taxon>
        <taxon>Nematoda</taxon>
        <taxon>Chromadorea</taxon>
        <taxon>Rhabditida</taxon>
        <taxon>Rhabditina</taxon>
        <taxon>Rhabditomorpha</taxon>
        <taxon>Rhabditoidea</taxon>
        <taxon>Rhabditidae</taxon>
        <taxon>Diploscapter</taxon>
    </lineage>
</organism>
<keyword evidence="3" id="KW-1185">Reference proteome</keyword>
<dbReference type="EMBL" id="LIAE01007011">
    <property type="protein sequence ID" value="PAV82936.1"/>
    <property type="molecule type" value="Genomic_DNA"/>
</dbReference>
<evidence type="ECO:0000313" key="3">
    <source>
        <dbReference type="Proteomes" id="UP000218231"/>
    </source>
</evidence>
<dbReference type="Proteomes" id="UP000218231">
    <property type="component" value="Unassembled WGS sequence"/>
</dbReference>
<evidence type="ECO:0000256" key="1">
    <source>
        <dbReference type="SAM" id="Phobius"/>
    </source>
</evidence>
<protein>
    <submittedName>
        <fullName evidence="2">Uncharacterized protein</fullName>
    </submittedName>
</protein>
<comment type="caution">
    <text evidence="2">The sequence shown here is derived from an EMBL/GenBank/DDBJ whole genome shotgun (WGS) entry which is preliminary data.</text>
</comment>
<feature type="transmembrane region" description="Helical" evidence="1">
    <location>
        <begin position="71"/>
        <end position="99"/>
    </location>
</feature>
<keyword evidence="1" id="KW-0472">Membrane</keyword>
<evidence type="ECO:0000313" key="2">
    <source>
        <dbReference type="EMBL" id="PAV82936.1"/>
    </source>
</evidence>
<proteinExistence type="predicted"/>
<keyword evidence="1" id="KW-1133">Transmembrane helix</keyword>
<dbReference type="AlphaFoldDB" id="A0A2A2L9K0"/>
<keyword evidence="1" id="KW-0812">Transmembrane</keyword>
<name>A0A2A2L9K0_9BILA</name>
<accession>A0A2A2L9K0</accession>